<dbReference type="InterPro" id="IPR012337">
    <property type="entry name" value="RNaseH-like_sf"/>
</dbReference>
<reference evidence="3 4" key="1">
    <citation type="submission" date="2020-08" db="EMBL/GenBank/DDBJ databases">
        <title>Stenotrophomonas sp. W1S232.</title>
        <authorList>
            <person name="Deng Y."/>
        </authorList>
    </citation>
    <scope>NUCLEOTIDE SEQUENCE [LARGE SCALE GENOMIC DNA]</scope>
    <source>
        <strain evidence="3 4">W1S232</strain>
    </source>
</reference>
<dbReference type="PANTHER" id="PTHR38462">
    <property type="entry name" value="EXONUCLEASE-LIKE PROTEIN"/>
    <property type="match status" value="1"/>
</dbReference>
<organism evidence="3 4">
    <name type="scientific">Stenotrophomonas koreensis</name>
    <dbReference type="NCBI Taxonomy" id="266128"/>
    <lineage>
        <taxon>Bacteria</taxon>
        <taxon>Pseudomonadati</taxon>
        <taxon>Pseudomonadota</taxon>
        <taxon>Gammaproteobacteria</taxon>
        <taxon>Lysobacterales</taxon>
        <taxon>Lysobacteraceae</taxon>
        <taxon>Stenotrophomonas</taxon>
    </lineage>
</organism>
<accession>A0A7W3V267</accession>
<dbReference type="SUPFAM" id="SSF53098">
    <property type="entry name" value="Ribonuclease H-like"/>
    <property type="match status" value="1"/>
</dbReference>
<dbReference type="GO" id="GO:0003676">
    <property type="term" value="F:nucleic acid binding"/>
    <property type="evidence" value="ECO:0007669"/>
    <property type="project" value="InterPro"/>
</dbReference>
<dbReference type="Gene3D" id="3.30.420.10">
    <property type="entry name" value="Ribonuclease H-like superfamily/Ribonuclease H"/>
    <property type="match status" value="1"/>
</dbReference>
<dbReference type="EMBL" id="JACIUV010000007">
    <property type="protein sequence ID" value="MBB1118106.1"/>
    <property type="molecule type" value="Genomic_DNA"/>
</dbReference>
<dbReference type="Pfam" id="PF13482">
    <property type="entry name" value="RNase_H_2"/>
    <property type="match status" value="1"/>
</dbReference>
<comment type="caution">
    <text evidence="3">The sequence shown here is derived from an EMBL/GenBank/DDBJ whole genome shotgun (WGS) entry which is preliminary data.</text>
</comment>
<name>A0A7W3V267_9GAMM</name>
<dbReference type="InterPro" id="IPR036397">
    <property type="entry name" value="RNaseH_sf"/>
</dbReference>
<dbReference type="AlphaFoldDB" id="A0A7W3V267"/>
<feature type="domain" description="YprB ribonuclease H-like" evidence="2">
    <location>
        <begin position="243"/>
        <end position="417"/>
    </location>
</feature>
<sequence>MGAGPTATAARPAKTTTRSALDWIEQTIRHADPTTLAARVQGQASTLRPSAPRARVQPAPARPAPAAPADAHGLSANTTIIPPAVVTGGGHANAATAVPKSPGATGPVMADPLPATGRAARTCAAGPLLAQTAAAARTAAEPPAAVAWGSAAAASRPPAATATGVITPRDVGALQRLLATRQRALPTPTAATGSAARRDLPGEEIAPGLWLQQAHVPMAIPAAPLSLGFARRPDDSVAPADLLFFDTETTGLAGGTGTRAFMIGAADFHDDARHGTGLRVRQLLIATLGAESAMLDAFAAWLSPSTVLSSFNGRSYDAPLLKTRYRLARRAEPLSALAHIDLLHPARRRWKGLWENCRLGTIERNVLGIERNDDLPGSQAPGAWLDYLRGGSSELLHRVAAHNHQDVVTLALLLQQLVSDTRQDSDPAPRPLQPR</sequence>
<evidence type="ECO:0000256" key="1">
    <source>
        <dbReference type="SAM" id="MobiDB-lite"/>
    </source>
</evidence>
<evidence type="ECO:0000313" key="3">
    <source>
        <dbReference type="EMBL" id="MBB1118106.1"/>
    </source>
</evidence>
<proteinExistence type="predicted"/>
<evidence type="ECO:0000259" key="2">
    <source>
        <dbReference type="Pfam" id="PF13482"/>
    </source>
</evidence>
<gene>
    <name evidence="3" type="ORF">H4O09_13705</name>
</gene>
<feature type="compositionally biased region" description="Low complexity" evidence="1">
    <location>
        <begin position="48"/>
        <end position="59"/>
    </location>
</feature>
<dbReference type="PANTHER" id="PTHR38462:SF1">
    <property type="entry name" value="YPRB RIBONUCLEASE H-LIKE DOMAIN-CONTAINING PROTEIN"/>
    <property type="match status" value="1"/>
</dbReference>
<feature type="region of interest" description="Disordered" evidence="1">
    <location>
        <begin position="41"/>
        <end position="71"/>
    </location>
</feature>
<dbReference type="Proteomes" id="UP000550609">
    <property type="component" value="Unassembled WGS sequence"/>
</dbReference>
<dbReference type="InterPro" id="IPR038720">
    <property type="entry name" value="YprB_RNase_H-like_dom"/>
</dbReference>
<evidence type="ECO:0000313" key="4">
    <source>
        <dbReference type="Proteomes" id="UP000550609"/>
    </source>
</evidence>
<protein>
    <submittedName>
        <fullName evidence="3">Ribonuclease H-like domain-containing protein</fullName>
    </submittedName>
</protein>